<gene>
    <name evidence="3" type="ORF">TVAG_178410</name>
</gene>
<keyword evidence="1" id="KW-0472">Membrane</keyword>
<proteinExistence type="predicted"/>
<dbReference type="Proteomes" id="UP000001542">
    <property type="component" value="Unassembled WGS sequence"/>
</dbReference>
<dbReference type="RefSeq" id="XP_001580783.1">
    <property type="nucleotide sequence ID" value="XM_001580733.1"/>
</dbReference>
<sequence>MLFFFLFSDSLEKRRRRDRHQHRDYQYFRPEQEIFPPDQIQGSCDGANTIRILSGECKCAQGFPFGDPSGIQGCWNCEDDCNDDAKCIYPGICQCIPGFKGDGVRECEPITPKLLSFYPKSGKAGTNINISYSMLNNSNPLNAYCKFGSIPIDAKFVTSNYIICEVPKMKSEDALLTISLDAMAWSTEEFYFKVKGESDPIRLFPFILGSIVIVGTILYALNKVAGDTRKKKYDDHVPFLKLGSKKNDGISPFELFKKKGKLLI</sequence>
<dbReference type="SMR" id="A2DIJ3"/>
<reference evidence="3" key="2">
    <citation type="journal article" date="2007" name="Science">
        <title>Draft genome sequence of the sexually transmitted pathogen Trichomonas vaginalis.</title>
        <authorList>
            <person name="Carlton J.M."/>
            <person name="Hirt R.P."/>
            <person name="Silva J.C."/>
            <person name="Delcher A.L."/>
            <person name="Schatz M."/>
            <person name="Zhao Q."/>
            <person name="Wortman J.R."/>
            <person name="Bidwell S.L."/>
            <person name="Alsmark U.C.M."/>
            <person name="Besteiro S."/>
            <person name="Sicheritz-Ponten T."/>
            <person name="Noel C.J."/>
            <person name="Dacks J.B."/>
            <person name="Foster P.G."/>
            <person name="Simillion C."/>
            <person name="Van de Peer Y."/>
            <person name="Miranda-Saavedra D."/>
            <person name="Barton G.J."/>
            <person name="Westrop G.D."/>
            <person name="Mueller S."/>
            <person name="Dessi D."/>
            <person name="Fiori P.L."/>
            <person name="Ren Q."/>
            <person name="Paulsen I."/>
            <person name="Zhang H."/>
            <person name="Bastida-Corcuera F.D."/>
            <person name="Simoes-Barbosa A."/>
            <person name="Brown M.T."/>
            <person name="Hayes R.D."/>
            <person name="Mukherjee M."/>
            <person name="Okumura C.Y."/>
            <person name="Schneider R."/>
            <person name="Smith A.J."/>
            <person name="Vanacova S."/>
            <person name="Villalvazo M."/>
            <person name="Haas B.J."/>
            <person name="Pertea M."/>
            <person name="Feldblyum T.V."/>
            <person name="Utterback T.R."/>
            <person name="Shu C.L."/>
            <person name="Osoegawa K."/>
            <person name="de Jong P.J."/>
            <person name="Hrdy I."/>
            <person name="Horvathova L."/>
            <person name="Zubacova Z."/>
            <person name="Dolezal P."/>
            <person name="Malik S.B."/>
            <person name="Logsdon J.M. Jr."/>
            <person name="Henze K."/>
            <person name="Gupta A."/>
            <person name="Wang C.C."/>
            <person name="Dunne R.L."/>
            <person name="Upcroft J.A."/>
            <person name="Upcroft P."/>
            <person name="White O."/>
            <person name="Salzberg S.L."/>
            <person name="Tang P."/>
            <person name="Chiu C.-H."/>
            <person name="Lee Y.-S."/>
            <person name="Embley T.M."/>
            <person name="Coombs G.H."/>
            <person name="Mottram J.C."/>
            <person name="Tachezy J."/>
            <person name="Fraser-Liggett C.M."/>
            <person name="Johnson P.J."/>
        </authorList>
    </citation>
    <scope>NUCLEOTIDE SEQUENCE [LARGE SCALE GENOMIC DNA]</scope>
    <source>
        <strain evidence="3">G3</strain>
    </source>
</reference>
<dbReference type="AlphaFoldDB" id="A2DIJ3"/>
<keyword evidence="4" id="KW-1185">Reference proteome</keyword>
<dbReference type="InParanoid" id="A2DIJ3"/>
<evidence type="ECO:0000313" key="3">
    <source>
        <dbReference type="EMBL" id="EAY19797.1"/>
    </source>
</evidence>
<reference evidence="3" key="1">
    <citation type="submission" date="2006-10" db="EMBL/GenBank/DDBJ databases">
        <authorList>
            <person name="Amadeo P."/>
            <person name="Zhao Q."/>
            <person name="Wortman J."/>
            <person name="Fraser-Liggett C."/>
            <person name="Carlton J."/>
        </authorList>
    </citation>
    <scope>NUCLEOTIDE SEQUENCE</scope>
    <source>
        <strain evidence="3">G3</strain>
    </source>
</reference>
<dbReference type="EMBL" id="DS113204">
    <property type="protein sequence ID" value="EAY19797.1"/>
    <property type="molecule type" value="Genomic_DNA"/>
</dbReference>
<keyword evidence="1" id="KW-0812">Transmembrane</keyword>
<protein>
    <recommendedName>
        <fullName evidence="2">IPT/TIG domain-containing protein</fullName>
    </recommendedName>
</protein>
<dbReference type="VEuPathDB" id="TrichDB:TVAG_178410"/>
<dbReference type="Gene3D" id="2.10.25.10">
    <property type="entry name" value="Laminin"/>
    <property type="match status" value="1"/>
</dbReference>
<dbReference type="Gene3D" id="2.60.40.10">
    <property type="entry name" value="Immunoglobulins"/>
    <property type="match status" value="1"/>
</dbReference>
<accession>A2DIJ3</accession>
<dbReference type="VEuPathDB" id="TrichDB:TVAGG3_0602390"/>
<dbReference type="Pfam" id="PF01833">
    <property type="entry name" value="TIG"/>
    <property type="match status" value="1"/>
</dbReference>
<evidence type="ECO:0000256" key="1">
    <source>
        <dbReference type="SAM" id="Phobius"/>
    </source>
</evidence>
<keyword evidence="1" id="KW-1133">Transmembrane helix</keyword>
<dbReference type="InterPro" id="IPR013783">
    <property type="entry name" value="Ig-like_fold"/>
</dbReference>
<dbReference type="KEGG" id="tva:5465327"/>
<name>A2DIJ3_TRIV3</name>
<feature type="domain" description="IPT/TIG" evidence="2">
    <location>
        <begin position="112"/>
        <end position="182"/>
    </location>
</feature>
<organism evidence="3 4">
    <name type="scientific">Trichomonas vaginalis (strain ATCC PRA-98 / G3)</name>
    <dbReference type="NCBI Taxonomy" id="412133"/>
    <lineage>
        <taxon>Eukaryota</taxon>
        <taxon>Metamonada</taxon>
        <taxon>Parabasalia</taxon>
        <taxon>Trichomonadida</taxon>
        <taxon>Trichomonadidae</taxon>
        <taxon>Trichomonas</taxon>
    </lineage>
</organism>
<dbReference type="OrthoDB" id="6375837at2759"/>
<dbReference type="InterPro" id="IPR014756">
    <property type="entry name" value="Ig_E-set"/>
</dbReference>
<dbReference type="SUPFAM" id="SSF81296">
    <property type="entry name" value="E set domains"/>
    <property type="match status" value="1"/>
</dbReference>
<feature type="transmembrane region" description="Helical" evidence="1">
    <location>
        <begin position="203"/>
        <end position="222"/>
    </location>
</feature>
<evidence type="ECO:0000259" key="2">
    <source>
        <dbReference type="Pfam" id="PF01833"/>
    </source>
</evidence>
<evidence type="ECO:0000313" key="4">
    <source>
        <dbReference type="Proteomes" id="UP000001542"/>
    </source>
</evidence>
<dbReference type="InterPro" id="IPR002909">
    <property type="entry name" value="IPT_dom"/>
</dbReference>